<dbReference type="PATRIC" id="fig|1339316.3.peg.146"/>
<evidence type="ECO:0000313" key="1">
    <source>
        <dbReference type="EMBL" id="EXY92961.1"/>
    </source>
</evidence>
<evidence type="ECO:0000313" key="4">
    <source>
        <dbReference type="Proteomes" id="UP000020773"/>
    </source>
</evidence>
<protein>
    <submittedName>
        <fullName evidence="3">Uncharacterized protein</fullName>
    </submittedName>
</protein>
<comment type="caution">
    <text evidence="3">The sequence shown here is derived from an EMBL/GenBank/DDBJ whole genome shotgun (WGS) entry which is preliminary data.</text>
</comment>
<sequence length="60" mass="7089">MNSREFFDAVVKLRELQKSYFKVRTSTALTACKRQEKMIDEEIVRVKGKVEKDGQLRLLK</sequence>
<dbReference type="EMBL" id="JGDB01000008">
    <property type="protein sequence ID" value="EXY92980.1"/>
    <property type="molecule type" value="Genomic_DNA"/>
</dbReference>
<reference evidence="3 4" key="1">
    <citation type="submission" date="2014-02" db="EMBL/GenBank/DDBJ databases">
        <authorList>
            <person name="Sears C."/>
            <person name="Carroll K."/>
            <person name="Sack B.R."/>
            <person name="Qadri F."/>
            <person name="Myers L.L."/>
            <person name="Chung G.-T."/>
            <person name="Escheverria P."/>
            <person name="Fraser C.M."/>
            <person name="Sadzewicz L."/>
            <person name="Shefchek K.A."/>
            <person name="Tallon L."/>
            <person name="Das S.P."/>
            <person name="Daugherty S."/>
            <person name="Mongodin E.F."/>
        </authorList>
    </citation>
    <scope>NUCLEOTIDE SEQUENCE [LARGE SCALE GENOMIC DNA]</scope>
    <source>
        <strain evidence="3">3998T</strain>
        <strain evidence="4">3998T(B)3</strain>
    </source>
</reference>
<evidence type="ECO:0000313" key="2">
    <source>
        <dbReference type="EMBL" id="EXY92980.1"/>
    </source>
</evidence>
<dbReference type="EMBL" id="JGDB01000006">
    <property type="protein sequence ID" value="EXY93109.1"/>
    <property type="molecule type" value="Genomic_DNA"/>
</dbReference>
<gene>
    <name evidence="3" type="ORF">M125_0144</name>
    <name evidence="2" type="ORF">M125_0236</name>
    <name evidence="1" type="ORF">M125_0323</name>
</gene>
<dbReference type="Proteomes" id="UP000020773">
    <property type="component" value="Unassembled WGS sequence"/>
</dbReference>
<dbReference type="RefSeq" id="WP_005776943.1">
    <property type="nucleotide sequence ID" value="NZ_JGDB01000006.1"/>
</dbReference>
<evidence type="ECO:0000313" key="3">
    <source>
        <dbReference type="EMBL" id="EXY93109.1"/>
    </source>
</evidence>
<dbReference type="EMBL" id="JGDB01000009">
    <property type="protein sequence ID" value="EXY92961.1"/>
    <property type="molecule type" value="Genomic_DNA"/>
</dbReference>
<name>A0A015U8D9_BACFG</name>
<organism evidence="3 4">
    <name type="scientific">Bacteroides fragilis str. 3998T(B)3</name>
    <dbReference type="NCBI Taxonomy" id="1339316"/>
    <lineage>
        <taxon>Bacteria</taxon>
        <taxon>Pseudomonadati</taxon>
        <taxon>Bacteroidota</taxon>
        <taxon>Bacteroidia</taxon>
        <taxon>Bacteroidales</taxon>
        <taxon>Bacteroidaceae</taxon>
        <taxon>Bacteroides</taxon>
    </lineage>
</organism>
<dbReference type="AlphaFoldDB" id="A0A015U8D9"/>
<proteinExistence type="predicted"/>
<accession>A0A015U8D9</accession>